<dbReference type="GO" id="GO:0044027">
    <property type="term" value="P:negative regulation of gene expression via chromosomal CpG island methylation"/>
    <property type="evidence" value="ECO:0007669"/>
    <property type="project" value="TreeGrafter"/>
</dbReference>
<dbReference type="Proteomes" id="UP000553343">
    <property type="component" value="Unassembled WGS sequence"/>
</dbReference>
<dbReference type="GO" id="GO:0003677">
    <property type="term" value="F:DNA binding"/>
    <property type="evidence" value="ECO:0007669"/>
    <property type="project" value="TreeGrafter"/>
</dbReference>
<feature type="non-terminal residue" evidence="9">
    <location>
        <position position="538"/>
    </location>
</feature>
<dbReference type="NCBIfam" id="TIGR00675">
    <property type="entry name" value="dcm"/>
    <property type="match status" value="1"/>
</dbReference>
<dbReference type="PROSITE" id="PS00094">
    <property type="entry name" value="C5_MTASE_1"/>
    <property type="match status" value="1"/>
</dbReference>
<evidence type="ECO:0000313" key="9">
    <source>
        <dbReference type="EMBL" id="NWH06479.1"/>
    </source>
</evidence>
<evidence type="ECO:0000256" key="3">
    <source>
        <dbReference type="ARBA" id="ARBA00022691"/>
    </source>
</evidence>
<comment type="caution">
    <text evidence="9">The sequence shown here is derived from an EMBL/GenBank/DDBJ whole genome shotgun (WGS) entry which is preliminary data.</text>
</comment>
<gene>
    <name evidence="9" type="primary">dcm</name>
    <name evidence="9" type="ORF">HXW94_16065</name>
</gene>
<accession>A0A850SZ12</accession>
<evidence type="ECO:0000256" key="4">
    <source>
        <dbReference type="ARBA" id="ARBA00022747"/>
    </source>
</evidence>
<keyword evidence="10" id="KW-1185">Reference proteome</keyword>
<dbReference type="EMBL" id="JACADJ010000079">
    <property type="protein sequence ID" value="NWH06479.1"/>
    <property type="molecule type" value="Genomic_DNA"/>
</dbReference>
<proteinExistence type="inferred from homology"/>
<comment type="similarity">
    <text evidence="6 7">Belongs to the class I-like SAM-binding methyltransferase superfamily. C5-methyltransferase family.</text>
</comment>
<name>A0A850SZ12_9BACT</name>
<dbReference type="PANTHER" id="PTHR10629">
    <property type="entry name" value="CYTOSINE-SPECIFIC METHYLTRANSFERASE"/>
    <property type="match status" value="1"/>
</dbReference>
<evidence type="ECO:0000256" key="1">
    <source>
        <dbReference type="ARBA" id="ARBA00022603"/>
    </source>
</evidence>
<comment type="catalytic activity">
    <reaction evidence="5 8">
        <text>a 2'-deoxycytidine in DNA + S-adenosyl-L-methionine = a 5-methyl-2'-deoxycytidine in DNA + S-adenosyl-L-homocysteine + H(+)</text>
        <dbReference type="Rhea" id="RHEA:13681"/>
        <dbReference type="Rhea" id="RHEA-COMP:11369"/>
        <dbReference type="Rhea" id="RHEA-COMP:11370"/>
        <dbReference type="ChEBI" id="CHEBI:15378"/>
        <dbReference type="ChEBI" id="CHEBI:57856"/>
        <dbReference type="ChEBI" id="CHEBI:59789"/>
        <dbReference type="ChEBI" id="CHEBI:85452"/>
        <dbReference type="ChEBI" id="CHEBI:85454"/>
        <dbReference type="EC" id="2.1.1.37"/>
    </reaction>
</comment>
<dbReference type="InterPro" id="IPR001525">
    <property type="entry name" value="C5_MeTfrase"/>
</dbReference>
<dbReference type="InterPro" id="IPR050390">
    <property type="entry name" value="C5-Methyltransferase"/>
</dbReference>
<evidence type="ECO:0000256" key="2">
    <source>
        <dbReference type="ARBA" id="ARBA00022679"/>
    </source>
</evidence>
<sequence length="538" mass="61361">MDTLSLKEFPGWPDNFGDLLIEWRRSNICKEIRILSLFSGAGGLDIGFHDAGFKIIECNEIEKDFATTLTLNNSSEKRLHGCSVACIDINDYNPELDGVDFIIGGPPCQTFSAAGARAAGVNGTDDDRGNLFKQYVRILTKLKPKGFLFENVYRIVGAQKGKPWKQIQTAFREAGYNLYWRILDAADFGVPQFRERLIIVGLKEGSFQFPYPTHGPDSTDNRPYYSAGMAIEGVVSKVQGSKVGGRHGHLLNDIPPGLNYSFYTDRMGHPTPHFGWRSKFSDYLYKADPNTPVRTIKAQGGQYTGPFHWGNRTFTIEELKRLQTFPDNYVINGNRQKVIHQLGNSVPPQLARVLALSIAQQVFDAPLPFKLELMPDSMELKFRTRKSKLTKIYAQKAQDAIDKLNIDNSKRKKIIKSNKGYFSLTANLVLEKSNKEASWDYYLESEISNGNISIQLWDKEKKKNPQYQYTVKPRRGFQTNSGIELITMQSFSSNLHSITAIWKYLESLVKKYYHKDDLIQLFGYYQYSNNYLINIEYN</sequence>
<dbReference type="GO" id="GO:0003886">
    <property type="term" value="F:DNA (cytosine-5-)-methyltransferase activity"/>
    <property type="evidence" value="ECO:0007669"/>
    <property type="project" value="UniProtKB-EC"/>
</dbReference>
<dbReference type="PROSITE" id="PS51679">
    <property type="entry name" value="SAM_MT_C5"/>
    <property type="match status" value="1"/>
</dbReference>
<dbReference type="GO" id="GO:0032259">
    <property type="term" value="P:methylation"/>
    <property type="evidence" value="ECO:0007669"/>
    <property type="project" value="UniProtKB-KW"/>
</dbReference>
<evidence type="ECO:0000256" key="7">
    <source>
        <dbReference type="RuleBase" id="RU000416"/>
    </source>
</evidence>
<reference evidence="9 10" key="1">
    <citation type="submission" date="2020-06" db="EMBL/GenBank/DDBJ databases">
        <title>High-quality draft genome of sulfate reducer Desulfobacter latus type strain AcrS2 isolated from marine sediment.</title>
        <authorList>
            <person name="Hoppe M."/>
            <person name="Larsen C.K."/>
            <person name="Marshall I.P.G."/>
            <person name="Schramm A."/>
            <person name="Marietou A.G."/>
        </authorList>
    </citation>
    <scope>NUCLEOTIDE SEQUENCE [LARGE SCALE GENOMIC DNA]</scope>
    <source>
        <strain evidence="9 10">AcRS2</strain>
    </source>
</reference>
<evidence type="ECO:0000256" key="5">
    <source>
        <dbReference type="ARBA" id="ARBA00047422"/>
    </source>
</evidence>
<dbReference type="Gene3D" id="3.90.120.10">
    <property type="entry name" value="DNA Methylase, subunit A, domain 2"/>
    <property type="match status" value="1"/>
</dbReference>
<keyword evidence="3 6" id="KW-0949">S-adenosyl-L-methionine</keyword>
<dbReference type="SUPFAM" id="SSF53335">
    <property type="entry name" value="S-adenosyl-L-methionine-dependent methyltransferases"/>
    <property type="match status" value="1"/>
</dbReference>
<keyword evidence="4" id="KW-0680">Restriction system</keyword>
<dbReference type="AlphaFoldDB" id="A0A850SZ12"/>
<dbReference type="PANTHER" id="PTHR10629:SF52">
    <property type="entry name" value="DNA (CYTOSINE-5)-METHYLTRANSFERASE 1"/>
    <property type="match status" value="1"/>
</dbReference>
<keyword evidence="2 6" id="KW-0808">Transferase</keyword>
<dbReference type="GO" id="GO:0009307">
    <property type="term" value="P:DNA restriction-modification system"/>
    <property type="evidence" value="ECO:0007669"/>
    <property type="project" value="UniProtKB-KW"/>
</dbReference>
<protein>
    <recommendedName>
        <fullName evidence="8">Cytosine-specific methyltransferase</fullName>
        <ecNumber evidence="8">2.1.1.37</ecNumber>
    </recommendedName>
</protein>
<organism evidence="9 10">
    <name type="scientific">Desulfobacter latus</name>
    <dbReference type="NCBI Taxonomy" id="2292"/>
    <lineage>
        <taxon>Bacteria</taxon>
        <taxon>Pseudomonadati</taxon>
        <taxon>Thermodesulfobacteriota</taxon>
        <taxon>Desulfobacteria</taxon>
        <taxon>Desulfobacterales</taxon>
        <taxon>Desulfobacteraceae</taxon>
        <taxon>Desulfobacter</taxon>
    </lineage>
</organism>
<dbReference type="Gene3D" id="3.40.50.150">
    <property type="entry name" value="Vaccinia Virus protein VP39"/>
    <property type="match status" value="1"/>
</dbReference>
<keyword evidence="1 6" id="KW-0489">Methyltransferase</keyword>
<evidence type="ECO:0000313" key="10">
    <source>
        <dbReference type="Proteomes" id="UP000553343"/>
    </source>
</evidence>
<dbReference type="InterPro" id="IPR029063">
    <property type="entry name" value="SAM-dependent_MTases_sf"/>
</dbReference>
<dbReference type="PRINTS" id="PR00105">
    <property type="entry name" value="C5METTRFRASE"/>
</dbReference>
<evidence type="ECO:0000256" key="6">
    <source>
        <dbReference type="PROSITE-ProRule" id="PRU01016"/>
    </source>
</evidence>
<feature type="active site" evidence="6">
    <location>
        <position position="108"/>
    </location>
</feature>
<dbReference type="InterPro" id="IPR018117">
    <property type="entry name" value="C5_DNA_meth_AS"/>
</dbReference>
<dbReference type="EC" id="2.1.1.37" evidence="8"/>
<evidence type="ECO:0000256" key="8">
    <source>
        <dbReference type="RuleBase" id="RU000417"/>
    </source>
</evidence>
<dbReference type="Pfam" id="PF00145">
    <property type="entry name" value="DNA_methylase"/>
    <property type="match status" value="1"/>
</dbReference>